<dbReference type="RefSeq" id="XP_062733505.1">
    <property type="nucleotide sequence ID" value="XM_062872505.1"/>
</dbReference>
<name>A0ABR0FNC7_9PEZI</name>
<dbReference type="InterPro" id="IPR036864">
    <property type="entry name" value="Zn2-C6_fun-type_DNA-bd_sf"/>
</dbReference>
<evidence type="ECO:0000256" key="6">
    <source>
        <dbReference type="ARBA" id="ARBA00023242"/>
    </source>
</evidence>
<keyword evidence="1" id="KW-0479">Metal-binding</keyword>
<keyword evidence="10" id="KW-1185">Reference proteome</keyword>
<dbReference type="SMART" id="SM00066">
    <property type="entry name" value="GAL4"/>
    <property type="match status" value="1"/>
</dbReference>
<evidence type="ECO:0000256" key="2">
    <source>
        <dbReference type="ARBA" id="ARBA00022833"/>
    </source>
</evidence>
<dbReference type="SMART" id="SM00906">
    <property type="entry name" value="Fungal_trans"/>
    <property type="match status" value="1"/>
</dbReference>
<dbReference type="CDD" id="cd00067">
    <property type="entry name" value="GAL4"/>
    <property type="match status" value="1"/>
</dbReference>
<organism evidence="9 10">
    <name type="scientific">Podospora bellae-mahoneyi</name>
    <dbReference type="NCBI Taxonomy" id="2093777"/>
    <lineage>
        <taxon>Eukaryota</taxon>
        <taxon>Fungi</taxon>
        <taxon>Dikarya</taxon>
        <taxon>Ascomycota</taxon>
        <taxon>Pezizomycotina</taxon>
        <taxon>Sordariomycetes</taxon>
        <taxon>Sordariomycetidae</taxon>
        <taxon>Sordariales</taxon>
        <taxon>Podosporaceae</taxon>
        <taxon>Podospora</taxon>
    </lineage>
</organism>
<feature type="region of interest" description="Disordered" evidence="7">
    <location>
        <begin position="45"/>
        <end position="71"/>
    </location>
</feature>
<evidence type="ECO:0000256" key="5">
    <source>
        <dbReference type="ARBA" id="ARBA00023163"/>
    </source>
</evidence>
<evidence type="ECO:0000259" key="8">
    <source>
        <dbReference type="PROSITE" id="PS50048"/>
    </source>
</evidence>
<dbReference type="InterPro" id="IPR051430">
    <property type="entry name" value="Fungal_TF_Env_Response"/>
</dbReference>
<dbReference type="Gene3D" id="4.10.240.10">
    <property type="entry name" value="Zn(2)-C6 fungal-type DNA-binding domain"/>
    <property type="match status" value="1"/>
</dbReference>
<dbReference type="Proteomes" id="UP001322138">
    <property type="component" value="Unassembled WGS sequence"/>
</dbReference>
<evidence type="ECO:0000256" key="3">
    <source>
        <dbReference type="ARBA" id="ARBA00023015"/>
    </source>
</evidence>
<protein>
    <recommendedName>
        <fullName evidence="8">Zn(2)-C6 fungal-type domain-containing protein</fullName>
    </recommendedName>
</protein>
<dbReference type="CDD" id="cd12148">
    <property type="entry name" value="fungal_TF_MHR"/>
    <property type="match status" value="1"/>
</dbReference>
<evidence type="ECO:0000313" key="9">
    <source>
        <dbReference type="EMBL" id="KAK4644529.1"/>
    </source>
</evidence>
<dbReference type="GeneID" id="87891697"/>
<dbReference type="PROSITE" id="PS00463">
    <property type="entry name" value="ZN2_CY6_FUNGAL_1"/>
    <property type="match status" value="1"/>
</dbReference>
<sequence length="710" mass="78744">MKHTDQGGAVRRRRRPAVSCITCRKRKIRCDRKAPCGNCLKSKGSSCSYRDPPLSPPKATTPRSATSLPNDCVDDENDELDVASCFSITTPPTPPSLVNTTNLGIAGTFHIHHESRQGQPNVGAFSIAHKTRYFGQSHWVNSITLVRDLFAILEPHFRNNSSPIVGCMLECKGLAKTLKSRVLPCWPYEPLFDVPPDHDDLLRNYISTSESIFRVMHIPSFTRDFHALCTSPTPPTNVAFIVQAKLVCAIGATHTDTVLRQEATQWVQDAQTWLSKPDCKHQLSLQHLQSHILLLLARKAVGVAEDMIWISVGSLLRTAMYMGLHRDGVIGTSSNKNLFTSEMRRRIWNTILELSVQSSLNAGGPPLISLQDFDTKPPSNLNDEDLHSDQAIPKADGVFTSTAISLALRKTLPVRLAIVKFLNDWSSPGDYLTALKLDSDFRAAYTLLAKFLSHVSQSSNAPLTNVNRQAVVNHINLLLRRHLLALHLPFFLPSLSRPEFAFSRVVVVDTAHRIWRGVFSTTDICASNVARSSACFRTVSMQVIIVLSTHLRAQAADPISGGMVREDLVAILEEAKQWTWRCIEGRETNVKGYLFACLVKANVDAMREGLTEPEVVKRSLEAAEEAIRKAREVLKERLRALTNMEPSCGAVTVLGNQGETVDICDGNNEWEQLQQTFDFFGGSDDLQGGRGMMLADGDNWFLDFGNGLLV</sequence>
<dbReference type="PROSITE" id="PS50048">
    <property type="entry name" value="ZN2_CY6_FUNGAL_2"/>
    <property type="match status" value="1"/>
</dbReference>
<keyword evidence="4" id="KW-0238">DNA-binding</keyword>
<keyword evidence="6" id="KW-0539">Nucleus</keyword>
<dbReference type="EMBL" id="JAFFGZ010000005">
    <property type="protein sequence ID" value="KAK4644529.1"/>
    <property type="molecule type" value="Genomic_DNA"/>
</dbReference>
<dbReference type="SUPFAM" id="SSF57701">
    <property type="entry name" value="Zn2/Cys6 DNA-binding domain"/>
    <property type="match status" value="1"/>
</dbReference>
<comment type="caution">
    <text evidence="9">The sequence shown here is derived from an EMBL/GenBank/DDBJ whole genome shotgun (WGS) entry which is preliminary data.</text>
</comment>
<keyword evidence="2" id="KW-0862">Zinc</keyword>
<evidence type="ECO:0000256" key="7">
    <source>
        <dbReference type="SAM" id="MobiDB-lite"/>
    </source>
</evidence>
<dbReference type="Pfam" id="PF00172">
    <property type="entry name" value="Zn_clus"/>
    <property type="match status" value="1"/>
</dbReference>
<feature type="domain" description="Zn(2)-C6 fungal-type" evidence="8">
    <location>
        <begin position="19"/>
        <end position="49"/>
    </location>
</feature>
<keyword evidence="3" id="KW-0805">Transcription regulation</keyword>
<evidence type="ECO:0000256" key="4">
    <source>
        <dbReference type="ARBA" id="ARBA00023125"/>
    </source>
</evidence>
<proteinExistence type="predicted"/>
<gene>
    <name evidence="9" type="ORF">QC761_0053650</name>
</gene>
<evidence type="ECO:0000313" key="10">
    <source>
        <dbReference type="Proteomes" id="UP001322138"/>
    </source>
</evidence>
<reference evidence="9 10" key="1">
    <citation type="journal article" date="2023" name="bioRxiv">
        <title>High-quality genome assemblies of four members of thePodospora anserinaspecies complex.</title>
        <authorList>
            <person name="Ament-Velasquez S.L."/>
            <person name="Vogan A.A."/>
            <person name="Wallerman O."/>
            <person name="Hartmann F."/>
            <person name="Gautier V."/>
            <person name="Silar P."/>
            <person name="Giraud T."/>
            <person name="Johannesson H."/>
        </authorList>
    </citation>
    <scope>NUCLEOTIDE SEQUENCE [LARGE SCALE GENOMIC DNA]</scope>
    <source>
        <strain evidence="9 10">CBS 112042</strain>
    </source>
</reference>
<dbReference type="PANTHER" id="PTHR31944:SF131">
    <property type="entry name" value="HEME-RESPONSIVE ZINC FINGER TRANSCRIPTION FACTOR HAP1"/>
    <property type="match status" value="1"/>
</dbReference>
<dbReference type="InterPro" id="IPR007219">
    <property type="entry name" value="XnlR_reg_dom"/>
</dbReference>
<dbReference type="Pfam" id="PF04082">
    <property type="entry name" value="Fungal_trans"/>
    <property type="match status" value="1"/>
</dbReference>
<dbReference type="PANTHER" id="PTHR31944">
    <property type="entry name" value="HEME-RESPONSIVE ZINC FINGER TRANSCRIPTION FACTOR HAP1"/>
    <property type="match status" value="1"/>
</dbReference>
<dbReference type="InterPro" id="IPR001138">
    <property type="entry name" value="Zn2Cys6_DnaBD"/>
</dbReference>
<accession>A0ABR0FNC7</accession>
<evidence type="ECO:0000256" key="1">
    <source>
        <dbReference type="ARBA" id="ARBA00022723"/>
    </source>
</evidence>
<keyword evidence="5" id="KW-0804">Transcription</keyword>